<evidence type="ECO:0000313" key="2">
    <source>
        <dbReference type="Proteomes" id="UP000187429"/>
    </source>
</evidence>
<protein>
    <submittedName>
        <fullName evidence="1">Uncharacterized protein</fullName>
    </submittedName>
</protein>
<gene>
    <name evidence="1" type="ORF">AYI69_g834</name>
</gene>
<organism evidence="1 2">
    <name type="scientific">Smittium culicis</name>
    <dbReference type="NCBI Taxonomy" id="133412"/>
    <lineage>
        <taxon>Eukaryota</taxon>
        <taxon>Fungi</taxon>
        <taxon>Fungi incertae sedis</taxon>
        <taxon>Zoopagomycota</taxon>
        <taxon>Kickxellomycotina</taxon>
        <taxon>Harpellomycetes</taxon>
        <taxon>Harpellales</taxon>
        <taxon>Legeriomycetaceae</taxon>
        <taxon>Smittium</taxon>
    </lineage>
</organism>
<proteinExistence type="predicted"/>
<dbReference type="Proteomes" id="UP000187429">
    <property type="component" value="Unassembled WGS sequence"/>
</dbReference>
<keyword evidence="2" id="KW-1185">Reference proteome</keyword>
<evidence type="ECO:0000313" key="1">
    <source>
        <dbReference type="EMBL" id="OMJ29651.1"/>
    </source>
</evidence>
<name>A0A1R1YRZ7_9FUNG</name>
<feature type="non-terminal residue" evidence="1">
    <location>
        <position position="18"/>
    </location>
</feature>
<reference evidence="2" key="1">
    <citation type="submission" date="2017-01" db="EMBL/GenBank/DDBJ databases">
        <authorList>
            <person name="Wang Y."/>
            <person name="White M."/>
            <person name="Kvist S."/>
            <person name="Moncalvo J.-M."/>
        </authorList>
    </citation>
    <scope>NUCLEOTIDE SEQUENCE [LARGE SCALE GENOMIC DNA]</scope>
    <source>
        <strain evidence="2">ID-206-W2</strain>
    </source>
</reference>
<comment type="caution">
    <text evidence="1">The sequence shown here is derived from an EMBL/GenBank/DDBJ whole genome shotgun (WGS) entry which is preliminary data.</text>
</comment>
<dbReference type="AlphaFoldDB" id="A0A1R1YRZ7"/>
<dbReference type="EMBL" id="LSSM01000223">
    <property type="protein sequence ID" value="OMJ29651.1"/>
    <property type="molecule type" value="Genomic_DNA"/>
</dbReference>
<accession>A0A1R1YRZ7</accession>
<sequence>MFRSSEESPKYVHPPPHH</sequence>